<evidence type="ECO:0000256" key="10">
    <source>
        <dbReference type="SAM" id="Phobius"/>
    </source>
</evidence>
<feature type="compositionally biased region" description="Basic and acidic residues" evidence="9">
    <location>
        <begin position="13"/>
        <end position="32"/>
    </location>
</feature>
<comment type="subcellular location">
    <subcellularLocation>
        <location evidence="1">Membrane</location>
        <topology evidence="1">Multi-pass membrane protein</topology>
    </subcellularLocation>
</comment>
<sequence length="385" mass="40228">MTASSTSGGHRHGSPDEHTHSSDAHDHAHDEGACGVHNPDDATGGPKCDTDISVQPSDAGHACGDHDHDHDHGHGHDHHHDHGLFGHHHHAPASFGLAFAAGMALNMVYLVGETVWGLLANSVALLADAGHNLSDVLALAAAWLAERLTRRAPSARFTYGLRRSSILAALTNAVALLLVTGGVAWEAVLRLFHPVEVAGKSVMVVAALGVAVNGVTALFFMSGQKNDLNLRAAFLHMATDAVASLGVVATGALVLLTGLAWLDPAASLAISALIVLTTWGLLRDSLDMALDGVPKGVDIHGVDAFLRNLPDVTDLHDLHVWPMSTTETALTVHLVRSENAAVPNDAILLSAGRELRARFGVQHATLQIEVSPCGGGCSLDDALHV</sequence>
<feature type="transmembrane region" description="Helical" evidence="10">
    <location>
        <begin position="265"/>
        <end position="282"/>
    </location>
</feature>
<comment type="similarity">
    <text evidence="2">Belongs to the cation diffusion facilitator (CDF) transporter (TC 2.A.4) family. SLC30A subfamily.</text>
</comment>
<feature type="transmembrane region" description="Helical" evidence="10">
    <location>
        <begin position="233"/>
        <end position="259"/>
    </location>
</feature>
<evidence type="ECO:0000256" key="3">
    <source>
        <dbReference type="ARBA" id="ARBA00022448"/>
    </source>
</evidence>
<organism evidence="13 14">
    <name type="scientific">Acetobacter sacchari</name>
    <dbReference type="NCBI Taxonomy" id="2661687"/>
    <lineage>
        <taxon>Bacteria</taxon>
        <taxon>Pseudomonadati</taxon>
        <taxon>Pseudomonadota</taxon>
        <taxon>Alphaproteobacteria</taxon>
        <taxon>Acetobacterales</taxon>
        <taxon>Acetobacteraceae</taxon>
        <taxon>Acetobacter</taxon>
    </lineage>
</organism>
<keyword evidence="14" id="KW-1185">Reference proteome</keyword>
<keyword evidence="3" id="KW-0813">Transport</keyword>
<keyword evidence="5" id="KW-0864">Zinc transport</keyword>
<keyword evidence="8 10" id="KW-0472">Membrane</keyword>
<evidence type="ECO:0000256" key="1">
    <source>
        <dbReference type="ARBA" id="ARBA00004141"/>
    </source>
</evidence>
<evidence type="ECO:0000256" key="6">
    <source>
        <dbReference type="ARBA" id="ARBA00022989"/>
    </source>
</evidence>
<feature type="compositionally biased region" description="Basic and acidic residues" evidence="9">
    <location>
        <begin position="63"/>
        <end position="84"/>
    </location>
</feature>
<dbReference type="PANTHER" id="PTHR11562:SF17">
    <property type="entry name" value="RE54080P-RELATED"/>
    <property type="match status" value="1"/>
</dbReference>
<dbReference type="PANTHER" id="PTHR11562">
    <property type="entry name" value="CATION EFFLUX PROTEIN/ ZINC TRANSPORTER"/>
    <property type="match status" value="1"/>
</dbReference>
<proteinExistence type="inferred from homology"/>
<dbReference type="InterPro" id="IPR002524">
    <property type="entry name" value="Cation_efflux"/>
</dbReference>
<evidence type="ECO:0000256" key="4">
    <source>
        <dbReference type="ARBA" id="ARBA00022692"/>
    </source>
</evidence>
<dbReference type="SUPFAM" id="SSF160240">
    <property type="entry name" value="Cation efflux protein cytoplasmic domain-like"/>
    <property type="match status" value="1"/>
</dbReference>
<feature type="transmembrane region" description="Helical" evidence="10">
    <location>
        <begin position="197"/>
        <end position="221"/>
    </location>
</feature>
<feature type="region of interest" description="Disordered" evidence="9">
    <location>
        <begin position="1"/>
        <end position="85"/>
    </location>
</feature>
<evidence type="ECO:0000256" key="2">
    <source>
        <dbReference type="ARBA" id="ARBA00008873"/>
    </source>
</evidence>
<dbReference type="InterPro" id="IPR027469">
    <property type="entry name" value="Cation_efflux_TMD_sf"/>
</dbReference>
<dbReference type="EMBL" id="JAFVMF010000031">
    <property type="protein sequence ID" value="MBO1361816.1"/>
    <property type="molecule type" value="Genomic_DNA"/>
</dbReference>
<keyword evidence="4 10" id="KW-0812">Transmembrane</keyword>
<dbReference type="InterPro" id="IPR058533">
    <property type="entry name" value="Cation_efflux_TM"/>
</dbReference>
<reference evidence="13 14" key="1">
    <citation type="submission" date="2021-03" db="EMBL/GenBank/DDBJ databases">
        <title>The complete genome sequence of Acetobacter sacchari TBRC 11175.</title>
        <authorList>
            <person name="Charoenyingcharoen P."/>
            <person name="Yukphan P."/>
        </authorList>
    </citation>
    <scope>NUCLEOTIDE SEQUENCE [LARGE SCALE GENOMIC DNA]</scope>
    <source>
        <strain evidence="13 14">TBRC 11175</strain>
    </source>
</reference>
<dbReference type="RefSeq" id="WP_207883816.1">
    <property type="nucleotide sequence ID" value="NZ_JAFVMF010000031.1"/>
</dbReference>
<gene>
    <name evidence="13" type="ORF">J2D73_18700</name>
</gene>
<evidence type="ECO:0000256" key="5">
    <source>
        <dbReference type="ARBA" id="ARBA00022906"/>
    </source>
</evidence>
<dbReference type="Gene3D" id="1.20.1510.10">
    <property type="entry name" value="Cation efflux protein transmembrane domain"/>
    <property type="match status" value="1"/>
</dbReference>
<evidence type="ECO:0000259" key="12">
    <source>
        <dbReference type="Pfam" id="PF16916"/>
    </source>
</evidence>
<feature type="transmembrane region" description="Helical" evidence="10">
    <location>
        <begin position="93"/>
        <end position="111"/>
    </location>
</feature>
<evidence type="ECO:0000313" key="13">
    <source>
        <dbReference type="EMBL" id="MBO1361816.1"/>
    </source>
</evidence>
<dbReference type="NCBIfam" id="TIGR01297">
    <property type="entry name" value="CDF"/>
    <property type="match status" value="1"/>
</dbReference>
<evidence type="ECO:0000256" key="9">
    <source>
        <dbReference type="SAM" id="MobiDB-lite"/>
    </source>
</evidence>
<accession>A0ABS3M139</accession>
<evidence type="ECO:0000256" key="7">
    <source>
        <dbReference type="ARBA" id="ARBA00023065"/>
    </source>
</evidence>
<evidence type="ECO:0000313" key="14">
    <source>
        <dbReference type="Proteomes" id="UP000664771"/>
    </source>
</evidence>
<dbReference type="SUPFAM" id="SSF161111">
    <property type="entry name" value="Cation efflux protein transmembrane domain-like"/>
    <property type="match status" value="1"/>
</dbReference>
<feature type="transmembrane region" description="Helical" evidence="10">
    <location>
        <begin position="166"/>
        <end position="185"/>
    </location>
</feature>
<keyword evidence="7" id="KW-0406">Ion transport</keyword>
<dbReference type="Proteomes" id="UP000664771">
    <property type="component" value="Unassembled WGS sequence"/>
</dbReference>
<keyword evidence="5" id="KW-0862">Zinc</keyword>
<name>A0ABS3M139_9PROT</name>
<comment type="caution">
    <text evidence="13">The sequence shown here is derived from an EMBL/GenBank/DDBJ whole genome shotgun (WGS) entry which is preliminary data.</text>
</comment>
<dbReference type="InterPro" id="IPR036837">
    <property type="entry name" value="Cation_efflux_CTD_sf"/>
</dbReference>
<dbReference type="InterPro" id="IPR050681">
    <property type="entry name" value="CDF/SLC30A"/>
</dbReference>
<feature type="domain" description="Cation efflux protein transmembrane" evidence="11">
    <location>
        <begin position="103"/>
        <end position="287"/>
    </location>
</feature>
<keyword evidence="6 10" id="KW-1133">Transmembrane helix</keyword>
<evidence type="ECO:0000256" key="8">
    <source>
        <dbReference type="ARBA" id="ARBA00023136"/>
    </source>
</evidence>
<dbReference type="Pfam" id="PF01545">
    <property type="entry name" value="Cation_efflux"/>
    <property type="match status" value="1"/>
</dbReference>
<feature type="domain" description="Cation efflux protein cytoplasmic" evidence="12">
    <location>
        <begin position="294"/>
        <end position="369"/>
    </location>
</feature>
<protein>
    <submittedName>
        <fullName evidence="13">Cation transporter</fullName>
    </submittedName>
</protein>
<evidence type="ECO:0000259" key="11">
    <source>
        <dbReference type="Pfam" id="PF01545"/>
    </source>
</evidence>
<dbReference type="InterPro" id="IPR027470">
    <property type="entry name" value="Cation_efflux_CTD"/>
</dbReference>
<dbReference type="Pfam" id="PF16916">
    <property type="entry name" value="ZT_dimer"/>
    <property type="match status" value="1"/>
</dbReference>